<dbReference type="Proteomes" id="UP000294692">
    <property type="component" value="Unassembled WGS sequence"/>
</dbReference>
<dbReference type="InterPro" id="IPR036163">
    <property type="entry name" value="HMA_dom_sf"/>
</dbReference>
<dbReference type="OrthoDB" id="9813965at2"/>
<proteinExistence type="predicted"/>
<dbReference type="RefSeq" id="WP_132474619.1">
    <property type="nucleotide sequence ID" value="NZ_JBEBWM010000011.1"/>
</dbReference>
<evidence type="ECO:0000313" key="2">
    <source>
        <dbReference type="EMBL" id="TCV01804.1"/>
    </source>
</evidence>
<keyword evidence="3" id="KW-1185">Reference proteome</keyword>
<dbReference type="EMBL" id="SMBX01000002">
    <property type="protein sequence ID" value="TCV01804.1"/>
    <property type="molecule type" value="Genomic_DNA"/>
</dbReference>
<dbReference type="SUPFAM" id="SSF55008">
    <property type="entry name" value="HMA, heavy metal-associated domain"/>
    <property type="match status" value="1"/>
</dbReference>
<evidence type="ECO:0000313" key="3">
    <source>
        <dbReference type="Proteomes" id="UP000294692"/>
    </source>
</evidence>
<name>A0A4R3VDQ2_9BURK</name>
<dbReference type="CDD" id="cd00371">
    <property type="entry name" value="HMA"/>
    <property type="match status" value="1"/>
</dbReference>
<dbReference type="PROSITE" id="PS50846">
    <property type="entry name" value="HMA_2"/>
    <property type="match status" value="1"/>
</dbReference>
<dbReference type="AlphaFoldDB" id="A0A4R3VDQ2"/>
<dbReference type="Pfam" id="PF00403">
    <property type="entry name" value="HMA"/>
    <property type="match status" value="1"/>
</dbReference>
<accession>A0A4R3VDQ2</accession>
<sequence length="66" mass="6975">MTLKFEVQDMTCGHCVRTITEAVTAAVPGAVVSADTATHIVIVETDAASDVVEKVIREAGYTPQAR</sequence>
<protein>
    <submittedName>
        <fullName evidence="2">Copper chaperone</fullName>
    </submittedName>
</protein>
<dbReference type="Gene3D" id="3.30.70.100">
    <property type="match status" value="1"/>
</dbReference>
<feature type="domain" description="HMA" evidence="1">
    <location>
        <begin position="1"/>
        <end position="64"/>
    </location>
</feature>
<reference evidence="2 3" key="1">
    <citation type="submission" date="2019-03" db="EMBL/GenBank/DDBJ databases">
        <title>Genomic Encyclopedia of Type Strains, Phase IV (KMG-IV): sequencing the most valuable type-strain genomes for metagenomic binning, comparative biology and taxonomic classification.</title>
        <authorList>
            <person name="Goeker M."/>
        </authorList>
    </citation>
    <scope>NUCLEOTIDE SEQUENCE [LARGE SCALE GENOMIC DNA]</scope>
    <source>
        <strain evidence="2 3">DSM 100048</strain>
    </source>
</reference>
<gene>
    <name evidence="2" type="ORF">EV686_102517</name>
</gene>
<evidence type="ECO:0000259" key="1">
    <source>
        <dbReference type="PROSITE" id="PS50846"/>
    </source>
</evidence>
<comment type="caution">
    <text evidence="2">The sequence shown here is derived from an EMBL/GenBank/DDBJ whole genome shotgun (WGS) entry which is preliminary data.</text>
</comment>
<dbReference type="GO" id="GO:0046872">
    <property type="term" value="F:metal ion binding"/>
    <property type="evidence" value="ECO:0007669"/>
    <property type="project" value="InterPro"/>
</dbReference>
<dbReference type="InterPro" id="IPR006121">
    <property type="entry name" value="HMA_dom"/>
</dbReference>
<organism evidence="2 3">
    <name type="scientific">Paracandidimonas soli</name>
    <dbReference type="NCBI Taxonomy" id="1917182"/>
    <lineage>
        <taxon>Bacteria</taxon>
        <taxon>Pseudomonadati</taxon>
        <taxon>Pseudomonadota</taxon>
        <taxon>Betaproteobacteria</taxon>
        <taxon>Burkholderiales</taxon>
        <taxon>Alcaligenaceae</taxon>
        <taxon>Paracandidimonas</taxon>
    </lineage>
</organism>